<keyword evidence="2 6" id="KW-0813">Transport</keyword>
<name>A0A8V0XGC2_CHICK</name>
<dbReference type="GO" id="GO:0033180">
    <property type="term" value="C:proton-transporting V-type ATPase, V1 domain"/>
    <property type="evidence" value="ECO:0007669"/>
    <property type="project" value="InterPro"/>
</dbReference>
<evidence type="ECO:0007829" key="9">
    <source>
        <dbReference type="PeptideAtlas" id="A0A8V0XGC2"/>
    </source>
</evidence>
<evidence type="ECO:0000256" key="1">
    <source>
        <dbReference type="ARBA" id="ARBA00006138"/>
    </source>
</evidence>
<evidence type="ECO:0000256" key="6">
    <source>
        <dbReference type="RuleBase" id="RU364010"/>
    </source>
</evidence>
<reference evidence="7" key="3">
    <citation type="submission" date="2025-09" db="UniProtKB">
        <authorList>
            <consortium name="Ensembl"/>
        </authorList>
    </citation>
    <scope>IDENTIFICATION</scope>
    <source>
        <strain evidence="7">broiler</strain>
    </source>
</reference>
<comment type="subunit">
    <text evidence="6">V-ATPase is a heteromultimeric enzyme made up of two complexes: the ATP-hydrolytic V1 complex and the proton translocation V0 complex. The V1 complex consists of three catalytic AB heterodimers that form a heterohexamer, three peripheral stalks each consisting of EG heterodimers, one central rotor including subunits D and F, and the regulatory subunits C and H. The proton translocation complex V0 consists of the proton transport subunit a, a ring of proteolipid subunits c9c'', rotary subunit d, subunits e and f, and two accessory subunits.</text>
</comment>
<keyword evidence="3 6" id="KW-0375">Hydrogen ion transport</keyword>
<evidence type="ECO:0000256" key="4">
    <source>
        <dbReference type="ARBA" id="ARBA00023065"/>
    </source>
</evidence>
<dbReference type="InterPro" id="IPR036132">
    <property type="entry name" value="Vac_ATP_synth_c_sf"/>
</dbReference>
<dbReference type="PANTHER" id="PTHR10137">
    <property type="entry name" value="V-TYPE PROTON ATPASE SUBUNIT C"/>
    <property type="match status" value="1"/>
</dbReference>
<protein>
    <recommendedName>
        <fullName evidence="6">V-type proton ATPase subunit C</fullName>
    </recommendedName>
</protein>
<sequence>MSEFWLISAPGDKTNLQAWERMNTVTSKSNLSSNSKFHIPDLKVGTLDALVGLSDELGKLDTFAESVIKKIVQYIGEVMEDSKDKVQENLLANGVDLISYLTRFEWDMAKYPIKQPLKNISEALAKQVTQIEADLRTRSAAYNNIKGNLQNLEKKTVGNLLTRTLADIVHKEDFVLNSEYLITLLVVVPKSSYVQWQKTYESLSDMVVPRSTKFMVREFYFDEKELKCEKEELMKLASDKKQQYGPLLRWLKVNFSEAFVAWIHVKALRVFVESVLRYGLPVNFQAMLLQPNRKSVKRLRDVLNAVFKHLDEVAAASIMDPGMDIPGLQLSNQEYYPYVYFKIDLSLLDGS</sequence>
<dbReference type="InterPro" id="IPR004907">
    <property type="entry name" value="ATPase_V1-cplx_csu"/>
</dbReference>
<keyword evidence="9" id="KW-1267">Proteomics identification</keyword>
<dbReference type="CDD" id="cd14785">
    <property type="entry name" value="V-ATPase_C"/>
    <property type="match status" value="1"/>
</dbReference>
<comment type="similarity">
    <text evidence="1 6">Belongs to the V-ATPase C subunit family.</text>
</comment>
<comment type="function">
    <text evidence="5 6">Subunit of the V1 complex of vacuolar(H+)-ATPase (V-ATPase), a multisubunit enzyme composed of a peripheral complex (V1) that hydrolyzes ATP and a membrane integral complex (V0) that translocates protons. V-ATPase is responsible for acidifying and maintaining the pH of intracellular compartments and in some cell types, is targeted to the plasma membrane, where it is responsible for acidifying the extracellular environment. Subunit C is necessary for the assembly of the catalytic sector of the enzyme and is likely to have a specific function in its catalytic activity.</text>
</comment>
<dbReference type="OrthoDB" id="6605928at2759"/>
<dbReference type="Gene3D" id="3.30.70.1180">
    <property type="entry name" value="Vacuolar atp synthase subunit c, domain 1"/>
    <property type="match status" value="1"/>
</dbReference>
<dbReference type="Pfam" id="PF03223">
    <property type="entry name" value="V-ATPase_C"/>
    <property type="match status" value="1"/>
</dbReference>
<evidence type="ECO:0000256" key="3">
    <source>
        <dbReference type="ARBA" id="ARBA00022781"/>
    </source>
</evidence>
<dbReference type="Gene3D" id="1.20.1460.10">
    <property type="entry name" value="subunit c (vma5p) of the yeast v-atpase, domain 2"/>
    <property type="match status" value="1"/>
</dbReference>
<dbReference type="GeneTree" id="ENSGT00390000004263"/>
<organism evidence="7 8">
    <name type="scientific">Gallus gallus</name>
    <name type="common">Chicken</name>
    <dbReference type="NCBI Taxonomy" id="9031"/>
    <lineage>
        <taxon>Eukaryota</taxon>
        <taxon>Metazoa</taxon>
        <taxon>Chordata</taxon>
        <taxon>Craniata</taxon>
        <taxon>Vertebrata</taxon>
        <taxon>Euteleostomi</taxon>
        <taxon>Archelosauria</taxon>
        <taxon>Archosauria</taxon>
        <taxon>Dinosauria</taxon>
        <taxon>Saurischia</taxon>
        <taxon>Theropoda</taxon>
        <taxon>Coelurosauria</taxon>
        <taxon>Aves</taxon>
        <taxon>Neognathae</taxon>
        <taxon>Galloanserae</taxon>
        <taxon>Galliformes</taxon>
        <taxon>Phasianidae</taxon>
        <taxon>Phasianinae</taxon>
        <taxon>Gallus</taxon>
    </lineage>
</organism>
<evidence type="ECO:0000313" key="8">
    <source>
        <dbReference type="Proteomes" id="UP000000539"/>
    </source>
</evidence>
<dbReference type="AlphaFoldDB" id="A0A8V0XGC2"/>
<evidence type="ECO:0000256" key="2">
    <source>
        <dbReference type="ARBA" id="ARBA00022448"/>
    </source>
</evidence>
<proteinExistence type="evidence at protein level"/>
<dbReference type="Proteomes" id="UP000000539">
    <property type="component" value="Chromosome 3"/>
</dbReference>
<dbReference type="SUPFAM" id="SSF118203">
    <property type="entry name" value="Vacuolar ATP synthase subunit C"/>
    <property type="match status" value="1"/>
</dbReference>
<evidence type="ECO:0000256" key="5">
    <source>
        <dbReference type="ARBA" id="ARBA00046006"/>
    </source>
</evidence>
<keyword evidence="8" id="KW-1185">Reference proteome</keyword>
<evidence type="ECO:0000313" key="7">
    <source>
        <dbReference type="Ensembl" id="ENSGALP00010003705.1"/>
    </source>
</evidence>
<accession>A0A8V0XGC2</accession>
<dbReference type="Ensembl" id="ENSGALT00010005956.1">
    <property type="protein sequence ID" value="ENSGALP00010003705.1"/>
    <property type="gene ID" value="ENSGALG00010002590.1"/>
</dbReference>
<reference evidence="7" key="1">
    <citation type="submission" date="2020-11" db="EMBL/GenBank/DDBJ databases">
        <title>Gallus gallus (Chicken) genome, bGalGal1, GRCg7b, maternal haplotype autosomes + Z &amp; W.</title>
        <authorList>
            <person name="Warren W."/>
            <person name="Formenti G."/>
            <person name="Fedrigo O."/>
            <person name="Haase B."/>
            <person name="Mountcastle J."/>
            <person name="Balacco J."/>
            <person name="Tracey A."/>
            <person name="Schneider V."/>
            <person name="Okimoto R."/>
            <person name="Cheng H."/>
            <person name="Hawken R."/>
            <person name="Howe K."/>
            <person name="Jarvis E.D."/>
        </authorList>
    </citation>
    <scope>NUCLEOTIDE SEQUENCE [LARGE SCALE GENOMIC DNA]</scope>
    <source>
        <strain evidence="7">Broiler</strain>
    </source>
</reference>
<reference evidence="7" key="2">
    <citation type="submission" date="2025-08" db="UniProtKB">
        <authorList>
            <consortium name="Ensembl"/>
        </authorList>
    </citation>
    <scope>IDENTIFICATION</scope>
    <source>
        <strain evidence="7">broiler</strain>
    </source>
</reference>
<dbReference type="FunFam" id="1.20.1460.10:FF:000004">
    <property type="entry name" value="V-type proton ATPase subunit C"/>
    <property type="match status" value="1"/>
</dbReference>
<dbReference type="PANTHER" id="PTHR10137:SF4">
    <property type="entry name" value="V-TYPE PROTON ATPASE SUBUNIT C 2"/>
    <property type="match status" value="1"/>
</dbReference>
<gene>
    <name evidence="7" type="primary">ATP6V1C2</name>
</gene>
<dbReference type="GO" id="GO:0046961">
    <property type="term" value="F:proton-transporting ATPase activity, rotational mechanism"/>
    <property type="evidence" value="ECO:0007669"/>
    <property type="project" value="InterPro"/>
</dbReference>
<keyword evidence="4 6" id="KW-0406">Ion transport</keyword>